<dbReference type="PANTHER" id="PTHR43667">
    <property type="entry name" value="CYCLOPROPANE-FATTY-ACYL-PHOSPHOLIPID SYNTHASE"/>
    <property type="match status" value="1"/>
</dbReference>
<name>A0A8K0XR51_9AGAR</name>
<reference evidence="6" key="1">
    <citation type="journal article" date="2021" name="New Phytol.">
        <title>Evolutionary innovations through gain and loss of genes in the ectomycorrhizal Boletales.</title>
        <authorList>
            <person name="Wu G."/>
            <person name="Miyauchi S."/>
            <person name="Morin E."/>
            <person name="Kuo A."/>
            <person name="Drula E."/>
            <person name="Varga T."/>
            <person name="Kohler A."/>
            <person name="Feng B."/>
            <person name="Cao Y."/>
            <person name="Lipzen A."/>
            <person name="Daum C."/>
            <person name="Hundley H."/>
            <person name="Pangilinan J."/>
            <person name="Johnson J."/>
            <person name="Barry K."/>
            <person name="LaButti K."/>
            <person name="Ng V."/>
            <person name="Ahrendt S."/>
            <person name="Min B."/>
            <person name="Choi I.G."/>
            <person name="Park H."/>
            <person name="Plett J.M."/>
            <person name="Magnuson J."/>
            <person name="Spatafora J.W."/>
            <person name="Nagy L.G."/>
            <person name="Henrissat B."/>
            <person name="Grigoriev I.V."/>
            <person name="Yang Z.L."/>
            <person name="Xu J."/>
            <person name="Martin F.M."/>
        </authorList>
    </citation>
    <scope>NUCLEOTIDE SEQUENCE</scope>
    <source>
        <strain evidence="6">KKN 215</strain>
    </source>
</reference>
<gene>
    <name evidence="6" type="ORF">BXZ70DRAFT_999546</name>
</gene>
<dbReference type="GO" id="GO:0008168">
    <property type="term" value="F:methyltransferase activity"/>
    <property type="evidence" value="ECO:0007669"/>
    <property type="project" value="UniProtKB-KW"/>
</dbReference>
<dbReference type="CDD" id="cd02440">
    <property type="entry name" value="AdoMet_MTases"/>
    <property type="match status" value="1"/>
</dbReference>
<evidence type="ECO:0000256" key="2">
    <source>
        <dbReference type="ARBA" id="ARBA00022603"/>
    </source>
</evidence>
<organism evidence="6 7">
    <name type="scientific">Cristinia sonorae</name>
    <dbReference type="NCBI Taxonomy" id="1940300"/>
    <lineage>
        <taxon>Eukaryota</taxon>
        <taxon>Fungi</taxon>
        <taxon>Dikarya</taxon>
        <taxon>Basidiomycota</taxon>
        <taxon>Agaricomycotina</taxon>
        <taxon>Agaricomycetes</taxon>
        <taxon>Agaricomycetidae</taxon>
        <taxon>Agaricales</taxon>
        <taxon>Pleurotineae</taxon>
        <taxon>Stephanosporaceae</taxon>
        <taxon>Cristinia</taxon>
    </lineage>
</organism>
<dbReference type="PIRSF" id="PIRSF003085">
    <property type="entry name" value="CMAS"/>
    <property type="match status" value="1"/>
</dbReference>
<evidence type="ECO:0000256" key="1">
    <source>
        <dbReference type="ARBA" id="ARBA00010815"/>
    </source>
</evidence>
<dbReference type="InterPro" id="IPR029063">
    <property type="entry name" value="SAM-dependent_MTases_sf"/>
</dbReference>
<evidence type="ECO:0000256" key="5">
    <source>
        <dbReference type="ARBA" id="ARBA00023098"/>
    </source>
</evidence>
<keyword evidence="3" id="KW-0808">Transferase</keyword>
<dbReference type="EMBL" id="JAEVFJ010000010">
    <property type="protein sequence ID" value="KAH8102191.1"/>
    <property type="molecule type" value="Genomic_DNA"/>
</dbReference>
<keyword evidence="5" id="KW-0443">Lipid metabolism</keyword>
<comment type="caution">
    <text evidence="6">The sequence shown here is derived from an EMBL/GenBank/DDBJ whole genome shotgun (WGS) entry which is preliminary data.</text>
</comment>
<dbReference type="GO" id="GO:0032259">
    <property type="term" value="P:methylation"/>
    <property type="evidence" value="ECO:0007669"/>
    <property type="project" value="UniProtKB-KW"/>
</dbReference>
<dbReference type="Pfam" id="PF02353">
    <property type="entry name" value="CMAS"/>
    <property type="match status" value="2"/>
</dbReference>
<dbReference type="InterPro" id="IPR003333">
    <property type="entry name" value="CMAS"/>
</dbReference>
<dbReference type="Proteomes" id="UP000813824">
    <property type="component" value="Unassembled WGS sequence"/>
</dbReference>
<dbReference type="PANTHER" id="PTHR43667:SF2">
    <property type="entry name" value="FATTY ACID C-METHYL TRANSFERASE"/>
    <property type="match status" value="1"/>
</dbReference>
<evidence type="ECO:0000313" key="7">
    <source>
        <dbReference type="Proteomes" id="UP000813824"/>
    </source>
</evidence>
<keyword evidence="7" id="KW-1185">Reference proteome</keyword>
<comment type="similarity">
    <text evidence="1">Belongs to the CFA/CMAS family.</text>
</comment>
<keyword evidence="4" id="KW-0949">S-adenosyl-L-methionine</keyword>
<dbReference type="OrthoDB" id="8300214at2759"/>
<dbReference type="SUPFAM" id="SSF53335">
    <property type="entry name" value="S-adenosyl-L-methionine-dependent methyltransferases"/>
    <property type="match status" value="1"/>
</dbReference>
<protein>
    <submittedName>
        <fullName evidence="6">Cyclopropane-fatty-acyl-phospholipid synthase</fullName>
    </submittedName>
</protein>
<accession>A0A8K0XR51</accession>
<evidence type="ECO:0000256" key="3">
    <source>
        <dbReference type="ARBA" id="ARBA00022679"/>
    </source>
</evidence>
<proteinExistence type="inferred from homology"/>
<dbReference type="Gene3D" id="3.40.50.150">
    <property type="entry name" value="Vaccinia Virus protein VP39"/>
    <property type="match status" value="1"/>
</dbReference>
<evidence type="ECO:0000256" key="4">
    <source>
        <dbReference type="ARBA" id="ARBA00022691"/>
    </source>
</evidence>
<dbReference type="GO" id="GO:0008610">
    <property type="term" value="P:lipid biosynthetic process"/>
    <property type="evidence" value="ECO:0007669"/>
    <property type="project" value="InterPro"/>
</dbReference>
<dbReference type="AlphaFoldDB" id="A0A8K0XR51"/>
<evidence type="ECO:0000313" key="6">
    <source>
        <dbReference type="EMBL" id="KAH8102191.1"/>
    </source>
</evidence>
<sequence>MSSQLLATPSQHPFSLASFADKVWLATTESAIKSRWLTPLCGLAESAIVKITEGQLIIHTATKTYLFPPTPRSAPHGDVKGEIRVLKPTFWLRLAAMSDMGFAEAYMFQEIDCDDLIGVFSVFILNKEKLSSLSGVLSSLVGTISGKLASYRFLSNLTNSQSNISVHYDISNDMYAGFLSRDMSYSCAIFPDLDADMPLQRSSGTPSSRDSASAPHSPTVVSGDFGYYYNKLKGGFDTEDVLYEAQMRKMAHLCRKADIKPGHRVLEIGSGWGPLACYIATTIPDTTVDTITLSVQQMAYVKNRIQEAGIGQTEGENPRDRVQVHLVDYRNMLAEWKGTFDRVVCVEMVENVGMEYLEAYWKQVDWALKKDTGAGVLQCITIPEARYQTYISEIDFMRKWVLFPGGHIPSLEHLVTSMASGSQGRLVIDNIGNIGPHYSRTLREWRHRFVASFDEFIAPALKQDYPDVMNGPNSASELEAFKRKWIYYFAYSEIGFTMRILGDHVISYTREGNWEFGCQTYL</sequence>
<keyword evidence="2" id="KW-0489">Methyltransferase</keyword>
<dbReference type="InterPro" id="IPR050723">
    <property type="entry name" value="CFA/CMAS"/>
</dbReference>